<dbReference type="Proteomes" id="UP000503162">
    <property type="component" value="Chromosome"/>
</dbReference>
<feature type="region of interest" description="Disordered" evidence="1">
    <location>
        <begin position="533"/>
        <end position="553"/>
    </location>
</feature>
<dbReference type="AlphaFoldDB" id="A0A6G8ID63"/>
<dbReference type="InterPro" id="IPR012434">
    <property type="entry name" value="DUF1631"/>
</dbReference>
<keyword evidence="3" id="KW-1185">Reference proteome</keyword>
<accession>A0A6G8ID63</accession>
<protein>
    <submittedName>
        <fullName evidence="2">DUF1631 domain-containing protein</fullName>
    </submittedName>
</protein>
<evidence type="ECO:0000313" key="2">
    <source>
        <dbReference type="EMBL" id="QIM51092.1"/>
    </source>
</evidence>
<evidence type="ECO:0000313" key="3">
    <source>
        <dbReference type="Proteomes" id="UP000503162"/>
    </source>
</evidence>
<dbReference type="RefSeq" id="WP_166224123.1">
    <property type="nucleotide sequence ID" value="NZ_CP049989.1"/>
</dbReference>
<gene>
    <name evidence="2" type="ORF">G9Q37_02545</name>
</gene>
<reference evidence="2 3" key="1">
    <citation type="submission" date="2020-03" db="EMBL/GenBank/DDBJ databases">
        <title>Hydrogenophaga sp. nov. isolated from cyanobacterial mat.</title>
        <authorList>
            <person name="Thorat V."/>
            <person name="Kirdat K."/>
            <person name="Tiwarekar B."/>
            <person name="Costa E.D."/>
            <person name="Yadav A."/>
        </authorList>
    </citation>
    <scope>NUCLEOTIDE SEQUENCE [LARGE SCALE GENOMIC DNA]</scope>
    <source>
        <strain evidence="2 3">BA0156</strain>
    </source>
</reference>
<name>A0A6G8ID63_9BURK</name>
<organism evidence="2 3">
    <name type="scientific">Hydrogenophaga crocea</name>
    <dbReference type="NCBI Taxonomy" id="2716225"/>
    <lineage>
        <taxon>Bacteria</taxon>
        <taxon>Pseudomonadati</taxon>
        <taxon>Pseudomonadota</taxon>
        <taxon>Betaproteobacteria</taxon>
        <taxon>Burkholderiales</taxon>
        <taxon>Comamonadaceae</taxon>
        <taxon>Hydrogenophaga</taxon>
    </lineage>
</organism>
<sequence length="693" mass="77476">MPNAPLPVYEQCLTEALEASRQWIPAWLDRLQVQLREREAMAPNYPERNALIDAYTLLQRQRDNVARHWLSALAEELEGVSGEAAGPVRRTSLSLDELELMGDDQVQEKVETARVQQLATMAAEEHFNEFTARLSTAQGLRAVNADANPLRVSVYIDTLTGALKALQIAPAMRARWLQVGAKSLGAALADMYVRLDRMLAARGVQPAGYNVVTSPDSRVFLDEQLEGPDLLEEPMSERAALLTLDHLHQLLVGSEEVGGDQAADDGMSRSIAAEVVTLLTQRITGDRRLLRPVRSALRDMSPALHELARDNPRFFADKNNPARRLLDNVTARGLAFTSEKDEGFSSFLSELRQIVTELRRPGGKLEARFPAQLERLRRSQDESLPRGELEARGRAVQTLVRVEQRKLLAEKVAEEFRARPDYPKAPGPVRRFLTSVWAQVVAKARIDESEQPPMLSGDSTAKRYVDILSDLLWSSQLALASQNRPRLVKVIPPVLRTLREGLDSIDYPREKVEAFFQTLMGLHEAAYKTQRSERAASALEAQPEAPVDPDASRLNPDDAELWMRHQEARETNFYDDALPETTQPAFMNTLPMQRDWSEIKAEVALRDASSLAVGSWFDLAQDEQTLRVQLTWASPHGTLFLFGTASGRSLSMTRRGVDRLIETQKLRVVADHSVVDEALDAVAEQALKNSGKR</sequence>
<dbReference type="Pfam" id="PF07793">
    <property type="entry name" value="DUF1631"/>
    <property type="match status" value="2"/>
</dbReference>
<proteinExistence type="predicted"/>
<evidence type="ECO:0000256" key="1">
    <source>
        <dbReference type="SAM" id="MobiDB-lite"/>
    </source>
</evidence>
<dbReference type="EMBL" id="CP049989">
    <property type="protein sequence ID" value="QIM51092.1"/>
    <property type="molecule type" value="Genomic_DNA"/>
</dbReference>
<dbReference type="KEGG" id="hcz:G9Q37_02545"/>